<keyword evidence="1" id="KW-0808">Transferase</keyword>
<evidence type="ECO:0000256" key="1">
    <source>
        <dbReference type="ARBA" id="ARBA00022679"/>
    </source>
</evidence>
<sequence>MEVYFKQHVESQQFELHSMDMLSGFTNISYLYYFANCNKSKQFIKLELVRDSFFKALLDFPLLAGRISIDGKSGRASIVVDKGNLNMPEYAESKSVLSYEQLRNAGFGWNMLPSSLFSAGTVPRANKHGELKMAHVNVLELRDNSGIVLFVSIPHYAVDGVGYCAFMEHWSLLCRCLHEQKPVANNKIPKVFSFDRCTIDASLPENRSALDSLTHSLYADSSYLSQFMSWLSPEKRGTLLSTVSSLEAIEGHVFYLSARSLALLRENICKALANDNNNSSDSYSSNSVRLSDNDMITSLASIVVAQGATADLSPDNSFNSNNGKNRLLLAYQSVKQKIFSRLQNFVTPVDTSDHWTTSIVVDARCRLKQIAETKYTGNAVFVVPILRNLNDVHYQAIDKATASLAMAIRNMVSHIDGSKIAQVVDIVSQTPQSYMNSLANSILNSKKVVVSNQSRFPLYSVDFGFGCPEWISPIPAFYANFVSILPKSAELNGYHIYITTSKGTMQQILANKSWLEYACLVY</sequence>
<reference evidence="2" key="1">
    <citation type="submission" date="2022-07" db="EMBL/GenBank/DDBJ databases">
        <title>Phylogenomic reconstructions and comparative analyses of Kickxellomycotina fungi.</title>
        <authorList>
            <person name="Reynolds N.K."/>
            <person name="Stajich J.E."/>
            <person name="Barry K."/>
            <person name="Grigoriev I.V."/>
            <person name="Crous P."/>
            <person name="Smith M.E."/>
        </authorList>
    </citation>
    <scope>NUCLEOTIDE SEQUENCE</scope>
    <source>
        <strain evidence="2">NBRC 105413</strain>
    </source>
</reference>
<dbReference type="InterPro" id="IPR023213">
    <property type="entry name" value="CAT-like_dom_sf"/>
</dbReference>
<dbReference type="Proteomes" id="UP001145021">
    <property type="component" value="Unassembled WGS sequence"/>
</dbReference>
<organism evidence="2 3">
    <name type="scientific">Coemansia asiatica</name>
    <dbReference type="NCBI Taxonomy" id="1052880"/>
    <lineage>
        <taxon>Eukaryota</taxon>
        <taxon>Fungi</taxon>
        <taxon>Fungi incertae sedis</taxon>
        <taxon>Zoopagomycota</taxon>
        <taxon>Kickxellomycotina</taxon>
        <taxon>Kickxellomycetes</taxon>
        <taxon>Kickxellales</taxon>
        <taxon>Kickxellaceae</taxon>
        <taxon>Coemansia</taxon>
    </lineage>
</organism>
<dbReference type="GO" id="GO:0016740">
    <property type="term" value="F:transferase activity"/>
    <property type="evidence" value="ECO:0007669"/>
    <property type="project" value="UniProtKB-KW"/>
</dbReference>
<protein>
    <submittedName>
        <fullName evidence="2">Uncharacterized protein</fullName>
    </submittedName>
</protein>
<dbReference type="PANTHER" id="PTHR31896:SF64">
    <property type="entry name" value="TRICHOTHECENE 3-O-ACETYLTRANSFERASE"/>
    <property type="match status" value="1"/>
</dbReference>
<name>A0A9W7XFI0_9FUNG</name>
<proteinExistence type="predicted"/>
<gene>
    <name evidence="2" type="ORF">LPJ64_004828</name>
</gene>
<accession>A0A9W7XFI0</accession>
<dbReference type="InterPro" id="IPR051283">
    <property type="entry name" value="Sec_Metabolite_Acyltrans"/>
</dbReference>
<comment type="caution">
    <text evidence="2">The sequence shown here is derived from an EMBL/GenBank/DDBJ whole genome shotgun (WGS) entry which is preliminary data.</text>
</comment>
<dbReference type="EMBL" id="JANBOH010000259">
    <property type="protein sequence ID" value="KAJ1643406.1"/>
    <property type="molecule type" value="Genomic_DNA"/>
</dbReference>
<dbReference type="Pfam" id="PF02458">
    <property type="entry name" value="Transferase"/>
    <property type="match status" value="2"/>
</dbReference>
<dbReference type="Gene3D" id="3.30.559.10">
    <property type="entry name" value="Chloramphenicol acetyltransferase-like domain"/>
    <property type="match status" value="2"/>
</dbReference>
<dbReference type="AlphaFoldDB" id="A0A9W7XFI0"/>
<keyword evidence="3" id="KW-1185">Reference proteome</keyword>
<evidence type="ECO:0000313" key="3">
    <source>
        <dbReference type="Proteomes" id="UP001145021"/>
    </source>
</evidence>
<dbReference type="PANTHER" id="PTHR31896">
    <property type="entry name" value="FAMILY REGULATORY PROTEIN, PUTATIVE (AFU_ORTHOLOGUE AFUA_3G14730)-RELATED"/>
    <property type="match status" value="1"/>
</dbReference>
<evidence type="ECO:0000313" key="2">
    <source>
        <dbReference type="EMBL" id="KAJ1643406.1"/>
    </source>
</evidence>